<sequence length="155" mass="17012">MKKILVPVLLLGFVFGVLAIVTVFVVLLSALYCSRGSGCSMGVNIIILAPLLFLVPAVAGALLPWILEEISRPVFKISLIISSIWGIEILLVEYGLVSLISRADRGMDFRDAFGAAGDFYYFVALRHLILVLILGTIGFILDKRSEKLQKETLNE</sequence>
<dbReference type="RefSeq" id="WP_135646297.1">
    <property type="nucleotide sequence ID" value="NZ_RQER01000004.1"/>
</dbReference>
<dbReference type="EMBL" id="RQGC01000008">
    <property type="protein sequence ID" value="TGL40183.1"/>
    <property type="molecule type" value="Genomic_DNA"/>
</dbReference>
<evidence type="ECO:0000313" key="5">
    <source>
        <dbReference type="Proteomes" id="UP000297946"/>
    </source>
</evidence>
<accession>A0A5F1ZRP9</accession>
<gene>
    <name evidence="2" type="ORF">EHO57_04595</name>
    <name evidence="3" type="ORF">EHQ53_13515</name>
</gene>
<name>A0A5F1ZRP9_9LEPT</name>
<keyword evidence="4" id="KW-1185">Reference proteome</keyword>
<dbReference type="AlphaFoldDB" id="A0A5F1ZRP9"/>
<evidence type="ECO:0000313" key="3">
    <source>
        <dbReference type="EMBL" id="TGL40183.1"/>
    </source>
</evidence>
<feature type="transmembrane region" description="Helical" evidence="1">
    <location>
        <begin position="120"/>
        <end position="141"/>
    </location>
</feature>
<organism evidence="2 5">
    <name type="scientific">Leptospira langatensis</name>
    <dbReference type="NCBI Taxonomy" id="2484983"/>
    <lineage>
        <taxon>Bacteria</taxon>
        <taxon>Pseudomonadati</taxon>
        <taxon>Spirochaetota</taxon>
        <taxon>Spirochaetia</taxon>
        <taxon>Leptospirales</taxon>
        <taxon>Leptospiraceae</taxon>
        <taxon>Leptospira</taxon>
    </lineage>
</organism>
<dbReference type="Proteomes" id="UP000297946">
    <property type="component" value="Unassembled WGS sequence"/>
</dbReference>
<keyword evidence="1" id="KW-0812">Transmembrane</keyword>
<comment type="caution">
    <text evidence="2">The sequence shown here is derived from an EMBL/GenBank/DDBJ whole genome shotgun (WGS) entry which is preliminary data.</text>
</comment>
<feature type="transmembrane region" description="Helical" evidence="1">
    <location>
        <begin position="79"/>
        <end position="100"/>
    </location>
</feature>
<keyword evidence="1" id="KW-1133">Transmembrane helix</keyword>
<feature type="transmembrane region" description="Helical" evidence="1">
    <location>
        <begin position="43"/>
        <end position="67"/>
    </location>
</feature>
<dbReference type="OrthoDB" id="9919221at2"/>
<dbReference type="Proteomes" id="UP000297273">
    <property type="component" value="Unassembled WGS sequence"/>
</dbReference>
<keyword evidence="1" id="KW-0472">Membrane</keyword>
<evidence type="ECO:0000256" key="1">
    <source>
        <dbReference type="SAM" id="Phobius"/>
    </source>
</evidence>
<evidence type="ECO:0000313" key="4">
    <source>
        <dbReference type="Proteomes" id="UP000297273"/>
    </source>
</evidence>
<reference evidence="4 5" key="2">
    <citation type="journal article" date="2019" name="PLoS Negl. Trop. Dis.">
        <title>Revisiting the worldwide diversity of Leptospira species in the environment.</title>
        <authorList>
            <person name="Vincent A.T."/>
            <person name="Schiettekatte O."/>
            <person name="Bourhy P."/>
            <person name="Veyrier F.J."/>
            <person name="Picardeau M."/>
        </authorList>
    </citation>
    <scope>NUCLEOTIDE SEQUENCE [LARGE SCALE GENOMIC DNA]</scope>
    <source>
        <strain evidence="4">201702690</strain>
        <strain evidence="2 5">SSW18</strain>
    </source>
</reference>
<protein>
    <submittedName>
        <fullName evidence="2">Uncharacterized protein</fullName>
    </submittedName>
</protein>
<evidence type="ECO:0000313" key="2">
    <source>
        <dbReference type="EMBL" id="TGK02615.1"/>
    </source>
</evidence>
<reference evidence="3" key="1">
    <citation type="submission" date="2018-10" db="EMBL/GenBank/DDBJ databases">
        <authorList>
            <person name="Vincent A.T."/>
            <person name="Schiettekatte O."/>
            <person name="Bourhy P."/>
            <person name="Veyrier F.J."/>
            <person name="Picardeau M."/>
        </authorList>
    </citation>
    <scope>NUCLEOTIDE SEQUENCE</scope>
    <source>
        <strain evidence="3">201702690</strain>
    </source>
</reference>
<proteinExistence type="predicted"/>
<dbReference type="EMBL" id="RQER01000004">
    <property type="protein sequence ID" value="TGK02615.1"/>
    <property type="molecule type" value="Genomic_DNA"/>
</dbReference>